<dbReference type="Gene3D" id="1.10.1040.10">
    <property type="entry name" value="N-(1-d-carboxylethyl)-l-norvaline Dehydrogenase, domain 2"/>
    <property type="match status" value="1"/>
</dbReference>
<dbReference type="Proteomes" id="UP000581769">
    <property type="component" value="Unassembled WGS sequence"/>
</dbReference>
<dbReference type="InterPro" id="IPR048666">
    <property type="entry name" value="RedAm-like_C"/>
</dbReference>
<evidence type="ECO:0000313" key="3">
    <source>
        <dbReference type="Proteomes" id="UP000581769"/>
    </source>
</evidence>
<dbReference type="Pfam" id="PF21761">
    <property type="entry name" value="RedAm-like_C"/>
    <property type="match status" value="1"/>
</dbReference>
<keyword evidence="3" id="KW-1185">Reference proteome</keyword>
<sequence length="53" mass="5957">MQLFRAIPGMIAADGVVEFLPRAVREHYRRAIADGHGADGWTRIIDGIRAPRR</sequence>
<dbReference type="AlphaFoldDB" id="A0A840ITC1"/>
<name>A0A840ITC1_9PSEU</name>
<evidence type="ECO:0000313" key="2">
    <source>
        <dbReference type="EMBL" id="MBB4685696.1"/>
    </source>
</evidence>
<accession>A0A840ITC1</accession>
<reference evidence="2 3" key="1">
    <citation type="submission" date="2020-08" db="EMBL/GenBank/DDBJ databases">
        <title>Sequencing the genomes of 1000 actinobacteria strains.</title>
        <authorList>
            <person name="Klenk H.-P."/>
        </authorList>
    </citation>
    <scope>NUCLEOTIDE SEQUENCE [LARGE SCALE GENOMIC DNA]</scope>
    <source>
        <strain evidence="2 3">DSM 45859</strain>
    </source>
</reference>
<organism evidence="2 3">
    <name type="scientific">Amycolatopsis jiangsuensis</name>
    <dbReference type="NCBI Taxonomy" id="1181879"/>
    <lineage>
        <taxon>Bacteria</taxon>
        <taxon>Bacillati</taxon>
        <taxon>Actinomycetota</taxon>
        <taxon>Actinomycetes</taxon>
        <taxon>Pseudonocardiales</taxon>
        <taxon>Pseudonocardiaceae</taxon>
        <taxon>Amycolatopsis</taxon>
    </lineage>
</organism>
<dbReference type="EMBL" id="JACHMG010000001">
    <property type="protein sequence ID" value="MBB4685696.1"/>
    <property type="molecule type" value="Genomic_DNA"/>
</dbReference>
<gene>
    <name evidence="2" type="ORF">BJY18_003181</name>
</gene>
<feature type="domain" description="NADPH-dependent reductive aminase-like C-terminal" evidence="1">
    <location>
        <begin position="12"/>
        <end position="49"/>
    </location>
</feature>
<dbReference type="InterPro" id="IPR013328">
    <property type="entry name" value="6PGD_dom2"/>
</dbReference>
<protein>
    <recommendedName>
        <fullName evidence="1">NADPH-dependent reductive aminase-like C-terminal domain-containing protein</fullName>
    </recommendedName>
</protein>
<evidence type="ECO:0000259" key="1">
    <source>
        <dbReference type="Pfam" id="PF21761"/>
    </source>
</evidence>
<proteinExistence type="predicted"/>
<comment type="caution">
    <text evidence="2">The sequence shown here is derived from an EMBL/GenBank/DDBJ whole genome shotgun (WGS) entry which is preliminary data.</text>
</comment>